<proteinExistence type="predicted"/>
<evidence type="ECO:0000313" key="2">
    <source>
        <dbReference type="Proteomes" id="UP000277577"/>
    </source>
</evidence>
<organism evidence="1 2">
    <name type="scientific">Legionella cherrii</name>
    <dbReference type="NCBI Taxonomy" id="28084"/>
    <lineage>
        <taxon>Bacteria</taxon>
        <taxon>Pseudomonadati</taxon>
        <taxon>Pseudomonadota</taxon>
        <taxon>Gammaproteobacteria</taxon>
        <taxon>Legionellales</taxon>
        <taxon>Legionellaceae</taxon>
        <taxon>Legionella</taxon>
    </lineage>
</organism>
<keyword evidence="2" id="KW-1185">Reference proteome</keyword>
<sequence>MTIRYLSFDFDGCLFNRAYIQLPHNNFSKDKTNAVLVKNRKFLDKIKSENSKFSAAYGFIGSTRQDYFIDMINGGIYTPGQFRGSCCPAMATICEDLGITFDPLLLADIDGELAIGTSYQRIMDEINNGTWSDNNKNIHQHASCASMDEYKRTILFAQMQKAADDHPEEEIIFDFFDDRLDILGTLKQYFSEHNHMIPKNVQLRLHSYAGEKDKLIASIQGIGNPISNYQFCLRKMHENVKYLHEVAEALKEVALQPHPGEKIFSIMKELVKKGLFINSVAEVDAFFAKNPDADFVVHPSSQKSGDLLLFNATYRTSKNIVSTRYGFDLDGNLFLFDKDERFAIKMEPQGLIATLAIHVAKARIFIENNDNWNNPVPQPAQEQPQAMSKGQSLYLELTNSPYFVADASQATQVLTDNPAFPFVLRKSSTPHEGMITFTALFDTAKGIKASRFGLTPEGELFSLDNVAAYKIKEGASEDLLGFLKERILVETERVNQAEDLEKITFRGIKPQREQWEKLRKPIEQWLHKKDYLPTKPSQNLQQRLFLGMTCNLK</sequence>
<name>A0ABY6T2G6_9GAMM</name>
<dbReference type="Proteomes" id="UP000277577">
    <property type="component" value="Chromosome"/>
</dbReference>
<dbReference type="RefSeq" id="WP_164715631.1">
    <property type="nucleotide sequence ID" value="NZ_LR134173.1"/>
</dbReference>
<accession>A0ABY6T2G6</accession>
<protein>
    <submittedName>
        <fullName evidence="1">Dot/Icm secretion system substrate</fullName>
    </submittedName>
</protein>
<dbReference type="EMBL" id="LR134173">
    <property type="protein sequence ID" value="VEB32747.1"/>
    <property type="molecule type" value="Genomic_DNA"/>
</dbReference>
<gene>
    <name evidence="1" type="ORF">NCTC11976_00114</name>
</gene>
<evidence type="ECO:0000313" key="1">
    <source>
        <dbReference type="EMBL" id="VEB32747.1"/>
    </source>
</evidence>
<reference evidence="1 2" key="1">
    <citation type="submission" date="2018-12" db="EMBL/GenBank/DDBJ databases">
        <authorList>
            <consortium name="Pathogen Informatics"/>
        </authorList>
    </citation>
    <scope>NUCLEOTIDE SEQUENCE [LARGE SCALE GENOMIC DNA]</scope>
    <source>
        <strain evidence="1 2">NCTC11976</strain>
    </source>
</reference>